<evidence type="ECO:0000313" key="4">
    <source>
        <dbReference type="EMBL" id="KNB73823.1"/>
    </source>
</evidence>
<dbReference type="EMBL" id="LGIQ01000005">
    <property type="protein sequence ID" value="KNB73823.1"/>
    <property type="molecule type" value="Genomic_DNA"/>
</dbReference>
<dbReference type="PATRIC" id="fig|54915.3.peg.6998"/>
<dbReference type="PANTHER" id="PTHR22916">
    <property type="entry name" value="GLYCOSYLTRANSFERASE"/>
    <property type="match status" value="1"/>
</dbReference>
<dbReference type="Proteomes" id="UP000319578">
    <property type="component" value="Unassembled WGS sequence"/>
</dbReference>
<evidence type="ECO:0000256" key="1">
    <source>
        <dbReference type="ARBA" id="ARBA00006739"/>
    </source>
</evidence>
<reference evidence="4" key="2">
    <citation type="submission" date="2015-07" db="EMBL/GenBank/DDBJ databases">
        <title>MeaNS - Measles Nucleotide Surveillance Program.</title>
        <authorList>
            <person name="Tran T."/>
            <person name="Druce J."/>
        </authorList>
    </citation>
    <scope>NUCLEOTIDE SEQUENCE</scope>
    <source>
        <strain evidence="4">DSM 9887</strain>
    </source>
</reference>
<organism evidence="4 5">
    <name type="scientific">Brevibacillus reuszeri</name>
    <dbReference type="NCBI Taxonomy" id="54915"/>
    <lineage>
        <taxon>Bacteria</taxon>
        <taxon>Bacillati</taxon>
        <taxon>Bacillota</taxon>
        <taxon>Bacilli</taxon>
        <taxon>Bacillales</taxon>
        <taxon>Paenibacillaceae</taxon>
        <taxon>Brevibacillus</taxon>
    </lineage>
</organism>
<reference evidence="5" key="1">
    <citation type="submission" date="2015-07" db="EMBL/GenBank/DDBJ databases">
        <title>Genome sequencing project for genomic taxonomy and phylogenomics of Bacillus-like bacteria.</title>
        <authorList>
            <person name="Liu B."/>
            <person name="Wang J."/>
            <person name="Zhu Y."/>
            <person name="Liu G."/>
            <person name="Chen Q."/>
            <person name="Chen Z."/>
            <person name="Lan J."/>
            <person name="Che J."/>
            <person name="Ge C."/>
            <person name="Shi H."/>
            <person name="Pan Z."/>
            <person name="Liu X."/>
        </authorList>
    </citation>
    <scope>NUCLEOTIDE SEQUENCE [LARGE SCALE GENOMIC DNA]</scope>
    <source>
        <strain evidence="5">DSM 9887</strain>
    </source>
</reference>
<protein>
    <submittedName>
        <fullName evidence="4">Glycosyltransferase</fullName>
    </submittedName>
</protein>
<feature type="domain" description="Glycosyltransferase 2-like" evidence="2">
    <location>
        <begin position="10"/>
        <end position="130"/>
    </location>
</feature>
<dbReference type="Pfam" id="PF00535">
    <property type="entry name" value="Glycos_transf_2"/>
    <property type="match status" value="1"/>
</dbReference>
<proteinExistence type="inferred from homology"/>
<dbReference type="InterPro" id="IPR001173">
    <property type="entry name" value="Glyco_trans_2-like"/>
</dbReference>
<dbReference type="STRING" id="54915.ADS79_07795"/>
<dbReference type="InterPro" id="IPR029044">
    <property type="entry name" value="Nucleotide-diphossugar_trans"/>
</dbReference>
<name>A0A0K9YYL3_9BACL</name>
<keyword evidence="4" id="KW-0808">Transferase</keyword>
<sequence>MSSSQLPLVSIVTPSYNQGKFIRETINSVLLQDYTNIEMIVIDGGSTDDTLAILQEYAEADSRFRYISEPDRGQSHAINKGFARAQGAIIGWLNSDDTYLPGAIRKAVYAFLQNPGWGMVHGKCQVINEHSQAVNTFPSEHADAKRLFYTCCVCQPAAFIRSHVVKQMGGVDEKLHFCMDYELWMRIAKFHQIGFVPEFFANARVHATCKSATQWHSIGIPEVFKSLAKHYLNIPSGWVSHVSQYRGMGVIDLLKQYKTFPSNSTRITSMNRFPDLWAPPVLRVMVESDPTNPSHILLMKGSVPGPSAKTIKPFTLTAMVNGLKTKTFTIDKPIFAIEIPLDPRTHIHRVDIASSSIIAGTPPQIHKKLVGGYRADEVIPLSHDEFIVYHTFSRN</sequence>
<evidence type="ECO:0000313" key="6">
    <source>
        <dbReference type="Proteomes" id="UP000319578"/>
    </source>
</evidence>
<dbReference type="PANTHER" id="PTHR22916:SF65">
    <property type="entry name" value="SLR1065 PROTEIN"/>
    <property type="match status" value="1"/>
</dbReference>
<evidence type="ECO:0000259" key="2">
    <source>
        <dbReference type="Pfam" id="PF00535"/>
    </source>
</evidence>
<dbReference type="Gene3D" id="3.90.550.10">
    <property type="entry name" value="Spore Coat Polysaccharide Biosynthesis Protein SpsA, Chain A"/>
    <property type="match status" value="1"/>
</dbReference>
<dbReference type="CDD" id="cd06433">
    <property type="entry name" value="GT_2_WfgS_like"/>
    <property type="match status" value="1"/>
</dbReference>
<evidence type="ECO:0000313" key="5">
    <source>
        <dbReference type="Proteomes" id="UP000036834"/>
    </source>
</evidence>
<gene>
    <name evidence="4" type="ORF">ADS79_07795</name>
    <name evidence="3" type="ORF">BRE01_48100</name>
</gene>
<dbReference type="EMBL" id="BJON01000019">
    <property type="protein sequence ID" value="GED71108.1"/>
    <property type="molecule type" value="Genomic_DNA"/>
</dbReference>
<keyword evidence="6" id="KW-1185">Reference proteome</keyword>
<accession>A0A0K9YYL3</accession>
<dbReference type="OrthoDB" id="9785185at2"/>
<comment type="similarity">
    <text evidence="1">Belongs to the glycosyltransferase 2 family.</text>
</comment>
<dbReference type="RefSeq" id="WP_049737833.1">
    <property type="nucleotide sequence ID" value="NZ_BJON01000019.1"/>
</dbReference>
<dbReference type="AlphaFoldDB" id="A0A0K9YYL3"/>
<dbReference type="SUPFAM" id="SSF53448">
    <property type="entry name" value="Nucleotide-diphospho-sugar transferases"/>
    <property type="match status" value="1"/>
</dbReference>
<evidence type="ECO:0000313" key="3">
    <source>
        <dbReference type="EMBL" id="GED71108.1"/>
    </source>
</evidence>
<dbReference type="Proteomes" id="UP000036834">
    <property type="component" value="Unassembled WGS sequence"/>
</dbReference>
<dbReference type="GO" id="GO:0016740">
    <property type="term" value="F:transferase activity"/>
    <property type="evidence" value="ECO:0007669"/>
    <property type="project" value="UniProtKB-KW"/>
</dbReference>
<reference evidence="3 6" key="3">
    <citation type="submission" date="2019-06" db="EMBL/GenBank/DDBJ databases">
        <title>Whole genome shotgun sequence of Brevibacillus reuszeri NBRC 15719.</title>
        <authorList>
            <person name="Hosoyama A."/>
            <person name="Uohara A."/>
            <person name="Ohji S."/>
            <person name="Ichikawa N."/>
        </authorList>
    </citation>
    <scope>NUCLEOTIDE SEQUENCE [LARGE SCALE GENOMIC DNA]</scope>
    <source>
        <strain evidence="3 6">NBRC 15719</strain>
    </source>
</reference>
<comment type="caution">
    <text evidence="4">The sequence shown here is derived from an EMBL/GenBank/DDBJ whole genome shotgun (WGS) entry which is preliminary data.</text>
</comment>